<dbReference type="Gene3D" id="3.10.450.50">
    <property type="match status" value="1"/>
</dbReference>
<dbReference type="PANTHER" id="PTHR38436:SF1">
    <property type="entry name" value="ESTER CYCLASE"/>
    <property type="match status" value="1"/>
</dbReference>
<name>A0A346RP16_STRCX</name>
<dbReference type="SMR" id="A0A346RP16"/>
<proteinExistence type="evidence at protein level"/>
<dbReference type="EMBL" id="MH540322">
    <property type="protein sequence ID" value="AXS67813.1"/>
    <property type="molecule type" value="Genomic_DNA"/>
</dbReference>
<dbReference type="InterPro" id="IPR032710">
    <property type="entry name" value="NTF2-like_dom_sf"/>
</dbReference>
<dbReference type="GO" id="GO:0030638">
    <property type="term" value="P:polyketide metabolic process"/>
    <property type="evidence" value="ECO:0007669"/>
    <property type="project" value="InterPro"/>
</dbReference>
<keyword evidence="2" id="KW-0002">3D-structure</keyword>
<dbReference type="Pfam" id="PF07366">
    <property type="entry name" value="SnoaL"/>
    <property type="match status" value="1"/>
</dbReference>
<dbReference type="RefSeq" id="WP_255345550.1">
    <property type="nucleotide sequence ID" value="NZ_CP056041.1"/>
</dbReference>
<dbReference type="SUPFAM" id="SSF54427">
    <property type="entry name" value="NTF2-like"/>
    <property type="match status" value="1"/>
</dbReference>
<reference evidence="1" key="2">
    <citation type="submission" date="2018-06" db="EMBL/GenBank/DDBJ databases">
        <authorList>
            <person name="Zhirakovskaya E."/>
        </authorList>
    </citation>
    <scope>NUCLEOTIDE SEQUENCE</scope>
    <source>
        <strain evidence="1">NA02069</strain>
    </source>
</reference>
<evidence type="ECO:0000313" key="1">
    <source>
        <dbReference type="EMBL" id="AXS67813.1"/>
    </source>
</evidence>
<accession>A0A346RP16</accession>
<dbReference type="PDB" id="8KAA">
    <property type="method" value="X-ray"/>
    <property type="resolution" value="1.24 A"/>
    <property type="chains" value="A/B=1-130"/>
</dbReference>
<sequence>MTAADNKKRCLEMVDAWNRGELGGVTAHWSPDVVHHSEERIVPNEEMVLRMESGLTAFPDVRLDVRSVLAEDDRVSMRISVTATHKGPFMDIAPTNRTVTWHTAEEFRFVDGKVVEHWDVINYMPMLRELNMVGSDVRGWGTAEQQVSQ</sequence>
<dbReference type="AlphaFoldDB" id="A0A346RP16"/>
<organism evidence="1">
    <name type="scientific">Streptomyces chartreusis</name>
    <dbReference type="NCBI Taxonomy" id="1969"/>
    <lineage>
        <taxon>Bacteria</taxon>
        <taxon>Bacillati</taxon>
        <taxon>Actinomycetota</taxon>
        <taxon>Actinomycetes</taxon>
        <taxon>Kitasatosporales</taxon>
        <taxon>Streptomycetaceae</taxon>
        <taxon>Streptomyces</taxon>
    </lineage>
</organism>
<reference evidence="2" key="3">
    <citation type="submission" date="2023-08" db="PDB data bank">
        <title>Crystal Structure of ChaU a ester cyclase from Streptomyces chartreusis.</title>
        <authorList>
            <person name="Wang Y."/>
            <person name="Ma X."/>
        </authorList>
    </citation>
    <scope>X-RAY CRYSTALLOGRAPHY (1.24 ANGSTROMS) OF 1-130</scope>
</reference>
<evidence type="ECO:0007829" key="2">
    <source>
        <dbReference type="PDB" id="8KAA"/>
    </source>
</evidence>
<reference evidence="1" key="1">
    <citation type="journal article" date="2018" name="J. Am. Chem. Soc.">
        <title>Molecular Basis for the Final Oxidative Rearrangement Steps in Chartreusin Biosynthesis.</title>
        <authorList>
            <person name="Wang Y.S."/>
            <person name="Zhang B."/>
            <person name="Zhu J."/>
            <person name="Yang C.L."/>
            <person name="Guo Y."/>
            <person name="Liu C.L."/>
            <person name="Liu F."/>
            <person name="Huang H."/>
            <person name="Zhao S."/>
            <person name="Liang Y."/>
            <person name="Jiao R.H."/>
            <person name="Tan R.X."/>
            <person name="Ge H.M."/>
        </authorList>
    </citation>
    <scope>NUCLEOTIDE SEQUENCE</scope>
    <source>
        <strain evidence="1">NA02069</strain>
    </source>
</reference>
<dbReference type="InterPro" id="IPR009959">
    <property type="entry name" value="Cyclase_SnoaL-like"/>
</dbReference>
<dbReference type="PANTHER" id="PTHR38436">
    <property type="entry name" value="POLYKETIDE CYCLASE SNOAL-LIKE DOMAIN"/>
    <property type="match status" value="1"/>
</dbReference>
<protein>
    <submittedName>
        <fullName evidence="1">ChaU</fullName>
    </submittedName>
</protein>